<reference evidence="2 3" key="1">
    <citation type="submission" date="2014-04" db="EMBL/GenBank/DDBJ databases">
        <title>Evolutionary Origins and Diversification of the Mycorrhizal Mutualists.</title>
        <authorList>
            <consortium name="DOE Joint Genome Institute"/>
            <consortium name="Mycorrhizal Genomics Consortium"/>
            <person name="Kohler A."/>
            <person name="Kuo A."/>
            <person name="Nagy L.G."/>
            <person name="Floudas D."/>
            <person name="Copeland A."/>
            <person name="Barry K.W."/>
            <person name="Cichocki N."/>
            <person name="Veneault-Fourrey C."/>
            <person name="LaButti K."/>
            <person name="Lindquist E.A."/>
            <person name="Lipzen A."/>
            <person name="Lundell T."/>
            <person name="Morin E."/>
            <person name="Murat C."/>
            <person name="Riley R."/>
            <person name="Ohm R."/>
            <person name="Sun H."/>
            <person name="Tunlid A."/>
            <person name="Henrissat B."/>
            <person name="Grigoriev I.V."/>
            <person name="Hibbett D.S."/>
            <person name="Martin F."/>
        </authorList>
    </citation>
    <scope>NUCLEOTIDE SEQUENCE [LARGE SCALE GENOMIC DNA]</scope>
    <source>
        <strain evidence="2 3">FD-317 M1</strain>
    </source>
</reference>
<dbReference type="EMBL" id="KN834769">
    <property type="protein sequence ID" value="KIK61948.1"/>
    <property type="molecule type" value="Genomic_DNA"/>
</dbReference>
<gene>
    <name evidence="2" type="ORF">GYMLUDRAFT_560087</name>
</gene>
<evidence type="ECO:0000313" key="2">
    <source>
        <dbReference type="EMBL" id="KIK61948.1"/>
    </source>
</evidence>
<protein>
    <recommendedName>
        <fullName evidence="4">Secreted protein</fullName>
    </recommendedName>
</protein>
<feature type="chain" id="PRO_5002208309" description="Secreted protein" evidence="1">
    <location>
        <begin position="30"/>
        <end position="81"/>
    </location>
</feature>
<dbReference type="Proteomes" id="UP000053593">
    <property type="component" value="Unassembled WGS sequence"/>
</dbReference>
<evidence type="ECO:0008006" key="4">
    <source>
        <dbReference type="Google" id="ProtNLM"/>
    </source>
</evidence>
<proteinExistence type="predicted"/>
<keyword evidence="3" id="KW-1185">Reference proteome</keyword>
<evidence type="ECO:0000256" key="1">
    <source>
        <dbReference type="SAM" id="SignalP"/>
    </source>
</evidence>
<organism evidence="2 3">
    <name type="scientific">Collybiopsis luxurians FD-317 M1</name>
    <dbReference type="NCBI Taxonomy" id="944289"/>
    <lineage>
        <taxon>Eukaryota</taxon>
        <taxon>Fungi</taxon>
        <taxon>Dikarya</taxon>
        <taxon>Basidiomycota</taxon>
        <taxon>Agaricomycotina</taxon>
        <taxon>Agaricomycetes</taxon>
        <taxon>Agaricomycetidae</taxon>
        <taxon>Agaricales</taxon>
        <taxon>Marasmiineae</taxon>
        <taxon>Omphalotaceae</taxon>
        <taxon>Collybiopsis</taxon>
        <taxon>Collybiopsis luxurians</taxon>
    </lineage>
</organism>
<keyword evidence="1" id="KW-0732">Signal</keyword>
<dbReference type="AlphaFoldDB" id="A0A0D0CZH7"/>
<name>A0A0D0CZH7_9AGAR</name>
<accession>A0A0D0CZH7</accession>
<evidence type="ECO:0000313" key="3">
    <source>
        <dbReference type="Proteomes" id="UP000053593"/>
    </source>
</evidence>
<feature type="signal peptide" evidence="1">
    <location>
        <begin position="1"/>
        <end position="29"/>
    </location>
</feature>
<sequence>MKLFKHLIVFSYATTVRLVLLASFSPALERQHIVFVCVSFSQVEAESTPAACSSTASSITSFASQASNFFTFPPQFLPFLL</sequence>
<dbReference type="HOGENOM" id="CLU_2574120_0_0_1"/>